<dbReference type="Proteomes" id="UP000245839">
    <property type="component" value="Unassembled WGS sequence"/>
</dbReference>
<reference evidence="3 5" key="1">
    <citation type="submission" date="2016-10" db="EMBL/GenBank/DDBJ databases">
        <authorList>
            <person name="Cai Z."/>
        </authorList>
    </citation>
    <scope>NUCLEOTIDE SEQUENCE [LARGE SCALE GENOMIC DNA]</scope>
    <source>
        <strain evidence="3 5">DSM 25227</strain>
    </source>
</reference>
<dbReference type="InterPro" id="IPR025668">
    <property type="entry name" value="Tnp_DDE_dom"/>
</dbReference>
<evidence type="ECO:0000313" key="5">
    <source>
        <dbReference type="Proteomes" id="UP000251571"/>
    </source>
</evidence>
<proteinExistence type="predicted"/>
<sequence>MACGALGQAGAQPVYSDAAIQACLTVKVLFGLPLRQTTGFVASLLKLAGLDWPVPDYSTLCRRQKTLAVQLPYAERP</sequence>
<organism evidence="3 5">
    <name type="scientific">Jannaschia seohaensis</name>
    <dbReference type="NCBI Taxonomy" id="475081"/>
    <lineage>
        <taxon>Bacteria</taxon>
        <taxon>Pseudomonadati</taxon>
        <taxon>Pseudomonadota</taxon>
        <taxon>Alphaproteobacteria</taxon>
        <taxon>Rhodobacterales</taxon>
        <taxon>Roseobacteraceae</taxon>
        <taxon>Jannaschia</taxon>
    </lineage>
</organism>
<keyword evidence="4" id="KW-1185">Reference proteome</keyword>
<evidence type="ECO:0000259" key="1">
    <source>
        <dbReference type="Pfam" id="PF13737"/>
    </source>
</evidence>
<evidence type="ECO:0000313" key="3">
    <source>
        <dbReference type="EMBL" id="SSA42037.1"/>
    </source>
</evidence>
<evidence type="ECO:0000313" key="4">
    <source>
        <dbReference type="Proteomes" id="UP000245839"/>
    </source>
</evidence>
<dbReference type="Pfam" id="PF13737">
    <property type="entry name" value="DDE_Tnp_1_5"/>
    <property type="match status" value="1"/>
</dbReference>
<gene>
    <name evidence="2" type="ORF">BCF38_102684</name>
    <name evidence="3" type="ORF">SAMN05421539_102684</name>
</gene>
<protein>
    <submittedName>
        <fullName evidence="2">DDE family transposase</fullName>
    </submittedName>
    <submittedName>
        <fullName evidence="3">Transposase DDE domain-containing protein</fullName>
    </submittedName>
</protein>
<reference evidence="2 4" key="2">
    <citation type="submission" date="2018-03" db="EMBL/GenBank/DDBJ databases">
        <title>Genomic Encyclopedia of Archaeal and Bacterial Type Strains, Phase II (KMG-II): from individual species to whole genera.</title>
        <authorList>
            <person name="Goeker M."/>
        </authorList>
    </citation>
    <scope>NUCLEOTIDE SEQUENCE [LARGE SCALE GENOMIC DNA]</scope>
    <source>
        <strain evidence="2 4">DSM 25227</strain>
    </source>
</reference>
<evidence type="ECO:0000313" key="2">
    <source>
        <dbReference type="EMBL" id="PWJ21431.1"/>
    </source>
</evidence>
<dbReference type="Proteomes" id="UP000251571">
    <property type="component" value="Unassembled WGS sequence"/>
</dbReference>
<feature type="domain" description="Transposase DDE" evidence="1">
    <location>
        <begin position="7"/>
        <end position="75"/>
    </location>
</feature>
<accession>A0A2Y9AI34</accession>
<dbReference type="EMBL" id="UETC01000002">
    <property type="protein sequence ID" value="SSA42037.1"/>
    <property type="molecule type" value="Genomic_DNA"/>
</dbReference>
<name>A0A2Y9AI34_9RHOB</name>
<dbReference type="AlphaFoldDB" id="A0A2Y9AI34"/>
<dbReference type="EMBL" id="QGDJ01000002">
    <property type="protein sequence ID" value="PWJ21431.1"/>
    <property type="molecule type" value="Genomic_DNA"/>
</dbReference>